<accession>A0ABQ4LC02</accession>
<dbReference type="Proteomes" id="UP000676601">
    <property type="component" value="Unassembled WGS sequence"/>
</dbReference>
<dbReference type="RefSeq" id="WP_244879268.1">
    <property type="nucleotide sequence ID" value="NZ_BORU01000001.1"/>
</dbReference>
<keyword evidence="2" id="KW-1185">Reference proteome</keyword>
<evidence type="ECO:0000313" key="2">
    <source>
        <dbReference type="Proteomes" id="UP000676601"/>
    </source>
</evidence>
<name>A0ABQ4LC02_9BACL</name>
<proteinExistence type="predicted"/>
<comment type="caution">
    <text evidence="1">The sequence shown here is derived from an EMBL/GenBank/DDBJ whole genome shotgun (WGS) entry which is preliminary data.</text>
</comment>
<protein>
    <submittedName>
        <fullName evidence="1">Uncharacterized protein</fullName>
    </submittedName>
</protein>
<gene>
    <name evidence="1" type="ORF">J21TS7_24150</name>
</gene>
<organism evidence="1 2">
    <name type="scientific">Paenibacillus cineris</name>
    <dbReference type="NCBI Taxonomy" id="237530"/>
    <lineage>
        <taxon>Bacteria</taxon>
        <taxon>Bacillati</taxon>
        <taxon>Bacillota</taxon>
        <taxon>Bacilli</taxon>
        <taxon>Bacillales</taxon>
        <taxon>Paenibacillaceae</taxon>
        <taxon>Paenibacillus</taxon>
    </lineage>
</organism>
<reference evidence="1 2" key="1">
    <citation type="submission" date="2021-03" db="EMBL/GenBank/DDBJ databases">
        <title>Antimicrobial resistance genes in bacteria isolated from Japanese honey, and their potential for conferring macrolide and lincosamide resistance in the American foulbrood pathogen Paenibacillus larvae.</title>
        <authorList>
            <person name="Okamoto M."/>
            <person name="Kumagai M."/>
            <person name="Kanamori H."/>
            <person name="Takamatsu D."/>
        </authorList>
    </citation>
    <scope>NUCLEOTIDE SEQUENCE [LARGE SCALE GENOMIC DNA]</scope>
    <source>
        <strain evidence="1 2">J21TS7</strain>
    </source>
</reference>
<evidence type="ECO:0000313" key="1">
    <source>
        <dbReference type="EMBL" id="GIO54097.1"/>
    </source>
</evidence>
<sequence>MIDQQEYGKYVLGLMDEEEAEETVGPIEEEMFYGYFQIYMPSGKGVEATFAPLEDGDIFLQRILPIYEMLDPQDLQGEWVPGYFNGKSDHVSEEELRDLGKRHILGLKQLMDDHAKLEEAVEASAYLGTVSEVVIVSGSEFEKFREEYDPVVHESLFELVSEHTDDQEPVQMLSEAYYSIACDYWISYYLQWHRYGLEGDPLAPYFELYKLGYSSIFANGKLYIGKP</sequence>
<dbReference type="EMBL" id="BORU01000001">
    <property type="protein sequence ID" value="GIO54097.1"/>
    <property type="molecule type" value="Genomic_DNA"/>
</dbReference>